<dbReference type="PANTHER" id="PTHR12768:SF4">
    <property type="entry name" value="BECLIN-1"/>
    <property type="match status" value="1"/>
</dbReference>
<feature type="region of interest" description="Disordered" evidence="3">
    <location>
        <begin position="38"/>
        <end position="98"/>
    </location>
</feature>
<reference evidence="6" key="2">
    <citation type="journal article" date="2023" name="Proc. Natl. Acad. Sci. U.S.A.">
        <title>A global phylogenomic analysis of the shiitake genus Lentinula.</title>
        <authorList>
            <person name="Sierra-Patev S."/>
            <person name="Min B."/>
            <person name="Naranjo-Ortiz M."/>
            <person name="Looney B."/>
            <person name="Konkel Z."/>
            <person name="Slot J.C."/>
            <person name="Sakamoto Y."/>
            <person name="Steenwyk J.L."/>
            <person name="Rokas A."/>
            <person name="Carro J."/>
            <person name="Camarero S."/>
            <person name="Ferreira P."/>
            <person name="Molpeceres G."/>
            <person name="Ruiz-Duenas F.J."/>
            <person name="Serrano A."/>
            <person name="Henrissat B."/>
            <person name="Drula E."/>
            <person name="Hughes K.W."/>
            <person name="Mata J.L."/>
            <person name="Ishikawa N.K."/>
            <person name="Vargas-Isla R."/>
            <person name="Ushijima S."/>
            <person name="Smith C.A."/>
            <person name="Donoghue J."/>
            <person name="Ahrendt S."/>
            <person name="Andreopoulos W."/>
            <person name="He G."/>
            <person name="LaButti K."/>
            <person name="Lipzen A."/>
            <person name="Ng V."/>
            <person name="Riley R."/>
            <person name="Sandor L."/>
            <person name="Barry K."/>
            <person name="Martinez A.T."/>
            <person name="Xiao Y."/>
            <person name="Gibbons J.G."/>
            <person name="Terashima K."/>
            <person name="Grigoriev I.V."/>
            <person name="Hibbett D."/>
        </authorList>
    </citation>
    <scope>NUCLEOTIDE SEQUENCE</scope>
    <source>
        <strain evidence="6">Sp2 HRB7682 ss15</strain>
    </source>
</reference>
<proteinExistence type="inferred from homology"/>
<dbReference type="InterPro" id="IPR007243">
    <property type="entry name" value="Atg6/Beclin"/>
</dbReference>
<dbReference type="GO" id="GO:0000045">
    <property type="term" value="P:autophagosome assembly"/>
    <property type="evidence" value="ECO:0007669"/>
    <property type="project" value="TreeGrafter"/>
</dbReference>
<dbReference type="GO" id="GO:0043548">
    <property type="term" value="F:phosphatidylinositol 3-kinase binding"/>
    <property type="evidence" value="ECO:0007669"/>
    <property type="project" value="TreeGrafter"/>
</dbReference>
<dbReference type="GO" id="GO:0034272">
    <property type="term" value="C:phosphatidylinositol 3-kinase complex, class III, type II"/>
    <property type="evidence" value="ECO:0007669"/>
    <property type="project" value="TreeGrafter"/>
</dbReference>
<name>A0A9W9A8D1_9AGAR</name>
<accession>A0A9W9A8D1</accession>
<feature type="domain" description="Atg6/beclin coiled-coil" evidence="5">
    <location>
        <begin position="173"/>
        <end position="302"/>
    </location>
</feature>
<dbReference type="InterPro" id="IPR041691">
    <property type="entry name" value="Atg6/beclin_CC"/>
</dbReference>
<protein>
    <submittedName>
        <fullName evidence="6">APG6-domain-containing protein</fullName>
    </submittedName>
</protein>
<dbReference type="Proteomes" id="UP001150238">
    <property type="component" value="Unassembled WGS sequence"/>
</dbReference>
<evidence type="ECO:0000313" key="7">
    <source>
        <dbReference type="Proteomes" id="UP001150238"/>
    </source>
</evidence>
<feature type="compositionally biased region" description="Low complexity" evidence="3">
    <location>
        <begin position="73"/>
        <end position="84"/>
    </location>
</feature>
<dbReference type="InterPro" id="IPR040455">
    <property type="entry name" value="Atg6_BARA"/>
</dbReference>
<organism evidence="6 7">
    <name type="scientific">Lentinula lateritia</name>
    <dbReference type="NCBI Taxonomy" id="40482"/>
    <lineage>
        <taxon>Eukaryota</taxon>
        <taxon>Fungi</taxon>
        <taxon>Dikarya</taxon>
        <taxon>Basidiomycota</taxon>
        <taxon>Agaricomycotina</taxon>
        <taxon>Agaricomycetes</taxon>
        <taxon>Agaricomycetidae</taxon>
        <taxon>Agaricales</taxon>
        <taxon>Marasmiineae</taxon>
        <taxon>Omphalotaceae</taxon>
        <taxon>Lentinula</taxon>
    </lineage>
</organism>
<comment type="caution">
    <text evidence="6">The sequence shown here is derived from an EMBL/GenBank/DDBJ whole genome shotgun (WGS) entry which is preliminary data.</text>
</comment>
<sequence>MMSNPSVVCQQCKEPLQLDASLVDLAPSAYDTIIASLPPRSSSTHLRHATDAEKVGQPSAPSSVREVWRKSKGSPSSAASLSPKTQGKQPQNSTMSPHDSFVLLQDSVVHHTPSISTPSRSKTGSIKVKSSANAASVSRPPETVVPNSPLSHHLRSTVRLFNLISSRTDIDHPLCTECTQVLLTSLQRQLDETKKERDGYIAFEKEVRKERERESQGLTKEEAEKKIEKLKLDEQLAVEQLKEAEKERLQLDEELRVLEQEEKLLELDEANFWRNHNDNILSVDQKNMQLATLRAAYAADSAVLEKLERTNVYNDAFCIGHDGVFGTINGLRLGRVPGVPVEWAEINAAWGQTLLLLHTIARKLDYKFENYRLVPMGSFSRIERTSGDKASYELYGSGHLGRLLHNRRFDFGMVAFIDCLKCLTDYIKSQDPSVDFPHLISKDKIGDVSIKLQFNQEEAWTRSLRHVLLALKICLKWATNGVNG</sequence>
<feature type="compositionally biased region" description="Polar residues" evidence="3">
    <location>
        <begin position="113"/>
        <end position="124"/>
    </location>
</feature>
<keyword evidence="2" id="KW-0175">Coiled coil</keyword>
<dbReference type="GO" id="GO:0006995">
    <property type="term" value="P:cellular response to nitrogen starvation"/>
    <property type="evidence" value="ECO:0007669"/>
    <property type="project" value="TreeGrafter"/>
</dbReference>
<feature type="domain" description="Atg6 BARA" evidence="4">
    <location>
        <begin position="307"/>
        <end position="479"/>
    </location>
</feature>
<gene>
    <name evidence="6" type="ORF">C8J55DRAFT_516115</name>
</gene>
<dbReference type="PANTHER" id="PTHR12768">
    <property type="entry name" value="BECLIN 1"/>
    <property type="match status" value="1"/>
</dbReference>
<feature type="coiled-coil region" evidence="2">
    <location>
        <begin position="213"/>
        <end position="271"/>
    </location>
</feature>
<evidence type="ECO:0000313" key="6">
    <source>
        <dbReference type="EMBL" id="KAJ4476917.1"/>
    </source>
</evidence>
<reference evidence="6" key="1">
    <citation type="submission" date="2022-08" db="EMBL/GenBank/DDBJ databases">
        <authorList>
            <consortium name="DOE Joint Genome Institute"/>
            <person name="Min B."/>
            <person name="Riley R."/>
            <person name="Sierra-Patev S."/>
            <person name="Naranjo-Ortiz M."/>
            <person name="Looney B."/>
            <person name="Konkel Z."/>
            <person name="Slot J.C."/>
            <person name="Sakamoto Y."/>
            <person name="Steenwyk J.L."/>
            <person name="Rokas A."/>
            <person name="Carro J."/>
            <person name="Camarero S."/>
            <person name="Ferreira P."/>
            <person name="Molpeceres G."/>
            <person name="Ruiz-Duenas F.J."/>
            <person name="Serrano A."/>
            <person name="Henrissat B."/>
            <person name="Drula E."/>
            <person name="Hughes K.W."/>
            <person name="Mata J.L."/>
            <person name="Ishikawa N.K."/>
            <person name="Vargas-Isla R."/>
            <person name="Ushijima S."/>
            <person name="Smith C.A."/>
            <person name="Ahrendt S."/>
            <person name="Andreopoulos W."/>
            <person name="He G."/>
            <person name="Labutti K."/>
            <person name="Lipzen A."/>
            <person name="Ng V."/>
            <person name="Sandor L."/>
            <person name="Barry K."/>
            <person name="Martinez A.T."/>
            <person name="Xiao Y."/>
            <person name="Gibbons J.G."/>
            <person name="Terashima K."/>
            <person name="Hibbett D.S."/>
            <person name="Grigoriev I.V."/>
        </authorList>
    </citation>
    <scope>NUCLEOTIDE SEQUENCE</scope>
    <source>
        <strain evidence="6">Sp2 HRB7682 ss15</strain>
    </source>
</reference>
<dbReference type="EMBL" id="JANVFS010000019">
    <property type="protein sequence ID" value="KAJ4476917.1"/>
    <property type="molecule type" value="Genomic_DNA"/>
</dbReference>
<dbReference type="Pfam" id="PF04111">
    <property type="entry name" value="APG6"/>
    <property type="match status" value="1"/>
</dbReference>
<evidence type="ECO:0000259" key="4">
    <source>
        <dbReference type="Pfam" id="PF04111"/>
    </source>
</evidence>
<comment type="similarity">
    <text evidence="1">Belongs to the beclin family.</text>
</comment>
<evidence type="ECO:0000256" key="3">
    <source>
        <dbReference type="SAM" id="MobiDB-lite"/>
    </source>
</evidence>
<dbReference type="GO" id="GO:0000407">
    <property type="term" value="C:phagophore assembly site"/>
    <property type="evidence" value="ECO:0007669"/>
    <property type="project" value="TreeGrafter"/>
</dbReference>
<evidence type="ECO:0000256" key="2">
    <source>
        <dbReference type="SAM" id="Coils"/>
    </source>
</evidence>
<feature type="region of interest" description="Disordered" evidence="3">
    <location>
        <begin position="112"/>
        <end position="150"/>
    </location>
</feature>
<evidence type="ECO:0000259" key="5">
    <source>
        <dbReference type="Pfam" id="PF17675"/>
    </source>
</evidence>
<dbReference type="InterPro" id="IPR038274">
    <property type="entry name" value="Atg6/Beclin_C_sf"/>
</dbReference>
<dbReference type="GO" id="GO:0000423">
    <property type="term" value="P:mitophagy"/>
    <property type="evidence" value="ECO:0007669"/>
    <property type="project" value="TreeGrafter"/>
</dbReference>
<dbReference type="GO" id="GO:0034271">
    <property type="term" value="C:phosphatidylinositol 3-kinase complex, class III, type I"/>
    <property type="evidence" value="ECO:0007669"/>
    <property type="project" value="TreeGrafter"/>
</dbReference>
<dbReference type="GO" id="GO:0030674">
    <property type="term" value="F:protein-macromolecule adaptor activity"/>
    <property type="evidence" value="ECO:0007669"/>
    <property type="project" value="TreeGrafter"/>
</dbReference>
<dbReference type="Pfam" id="PF17675">
    <property type="entry name" value="APG6_N"/>
    <property type="match status" value="1"/>
</dbReference>
<feature type="compositionally biased region" description="Polar residues" evidence="3">
    <location>
        <begin position="85"/>
        <end position="97"/>
    </location>
</feature>
<dbReference type="GO" id="GO:0045324">
    <property type="term" value="P:late endosome to vacuole transport"/>
    <property type="evidence" value="ECO:0007669"/>
    <property type="project" value="TreeGrafter"/>
</dbReference>
<dbReference type="AlphaFoldDB" id="A0A9W9A8D1"/>
<dbReference type="Gene3D" id="1.10.418.40">
    <property type="entry name" value="Autophagy protein 6/Beclin 1"/>
    <property type="match status" value="1"/>
</dbReference>
<feature type="compositionally biased region" description="Low complexity" evidence="3">
    <location>
        <begin position="125"/>
        <end position="138"/>
    </location>
</feature>
<evidence type="ECO:0000256" key="1">
    <source>
        <dbReference type="ARBA" id="ARBA00005965"/>
    </source>
</evidence>